<dbReference type="PANTHER" id="PTHR33490:SF12">
    <property type="entry name" value="BLL5557 PROTEIN"/>
    <property type="match status" value="1"/>
</dbReference>
<gene>
    <name evidence="2" type="ORF">SAMN04489720_0569</name>
</gene>
<dbReference type="PANTHER" id="PTHR33490">
    <property type="entry name" value="BLR5614 PROTEIN-RELATED"/>
    <property type="match status" value="1"/>
</dbReference>
<dbReference type="Pfam" id="PF01841">
    <property type="entry name" value="Transglut_core"/>
    <property type="match status" value="1"/>
</dbReference>
<reference evidence="3" key="1">
    <citation type="submission" date="2016-10" db="EMBL/GenBank/DDBJ databases">
        <authorList>
            <person name="Varghese N."/>
            <person name="Submissions S."/>
        </authorList>
    </citation>
    <scope>NUCLEOTIDE SEQUENCE [LARGE SCALE GENOMIC DNA]</scope>
    <source>
        <strain evidence="3">DSM 22002</strain>
    </source>
</reference>
<accession>A0A1G8AX43</accession>
<dbReference type="EMBL" id="LT629695">
    <property type="protein sequence ID" value="SDH25559.1"/>
    <property type="molecule type" value="Genomic_DNA"/>
</dbReference>
<sequence length="264" mass="28793">MTRTVHAQFAMDVDQEADFVLLLLPSRGHAIDESLTLALDGQPVDSREQEGRHGTRELRFAAGPGRLSCTFDASIEGSASSAVDDDPSRYLAASRYAEVEQLRDLASERFGRAEGWAAVDAIVKYVARNLEYDMMRSALDDGAVATLRKRGGMCRDYAHVVIALCRALGIPARYASVYAPALQPPDFHAVAEVHLDGEWWVVDATHLAPRGSMVRIATGIDAEETAWATNSRGWVTLERLVVAAADDALAEDAADDPRERVRLA</sequence>
<dbReference type="SMART" id="SM00460">
    <property type="entry name" value="TGc"/>
    <property type="match status" value="1"/>
</dbReference>
<dbReference type="InterPro" id="IPR038765">
    <property type="entry name" value="Papain-like_cys_pep_sf"/>
</dbReference>
<dbReference type="Gene3D" id="3.10.620.30">
    <property type="match status" value="1"/>
</dbReference>
<dbReference type="InterPro" id="IPR002931">
    <property type="entry name" value="Transglutaminase-like"/>
</dbReference>
<dbReference type="Gene3D" id="2.60.40.2250">
    <property type="match status" value="1"/>
</dbReference>
<keyword evidence="3" id="KW-1185">Reference proteome</keyword>
<organism evidence="2 3">
    <name type="scientific">Agrococcus jejuensis</name>
    <dbReference type="NCBI Taxonomy" id="399736"/>
    <lineage>
        <taxon>Bacteria</taxon>
        <taxon>Bacillati</taxon>
        <taxon>Actinomycetota</taxon>
        <taxon>Actinomycetes</taxon>
        <taxon>Micrococcales</taxon>
        <taxon>Microbacteriaceae</taxon>
        <taxon>Agrococcus</taxon>
    </lineage>
</organism>
<dbReference type="Proteomes" id="UP000198822">
    <property type="component" value="Chromosome I"/>
</dbReference>
<evidence type="ECO:0000313" key="3">
    <source>
        <dbReference type="Proteomes" id="UP000198822"/>
    </source>
</evidence>
<dbReference type="AlphaFoldDB" id="A0A1G8AX43"/>
<feature type="domain" description="Transglutaminase-like" evidence="1">
    <location>
        <begin position="146"/>
        <end position="206"/>
    </location>
</feature>
<proteinExistence type="predicted"/>
<evidence type="ECO:0000313" key="2">
    <source>
        <dbReference type="EMBL" id="SDH25559.1"/>
    </source>
</evidence>
<evidence type="ECO:0000259" key="1">
    <source>
        <dbReference type="SMART" id="SM00460"/>
    </source>
</evidence>
<protein>
    <submittedName>
        <fullName evidence="2">Transglutaminase-like superfamily protein</fullName>
    </submittedName>
</protein>
<dbReference type="STRING" id="399736.SAMN04489720_0569"/>
<name>A0A1G8AX43_9MICO</name>
<dbReference type="SUPFAM" id="SSF54001">
    <property type="entry name" value="Cysteine proteinases"/>
    <property type="match status" value="1"/>
</dbReference>